<comment type="caution">
    <text evidence="8">The sequence shown here is derived from an EMBL/GenBank/DDBJ whole genome shotgun (WGS) entry which is preliminary data.</text>
</comment>
<keyword evidence="9" id="KW-1185">Reference proteome</keyword>
<accession>A0ABD2J4P8</accession>
<name>A0ABD2J4P8_9BILA</name>
<evidence type="ECO:0000259" key="7">
    <source>
        <dbReference type="PROSITE" id="PS50833"/>
    </source>
</evidence>
<dbReference type="Proteomes" id="UP001620626">
    <property type="component" value="Unassembled WGS sequence"/>
</dbReference>
<keyword evidence="4 6" id="KW-0539">Nucleus</keyword>
<organism evidence="8 9">
    <name type="scientific">Heterodera trifolii</name>
    <dbReference type="NCBI Taxonomy" id="157864"/>
    <lineage>
        <taxon>Eukaryota</taxon>
        <taxon>Metazoa</taxon>
        <taxon>Ecdysozoa</taxon>
        <taxon>Nematoda</taxon>
        <taxon>Chromadorea</taxon>
        <taxon>Rhabditida</taxon>
        <taxon>Tylenchina</taxon>
        <taxon>Tylenchomorpha</taxon>
        <taxon>Tylenchoidea</taxon>
        <taxon>Heteroderidae</taxon>
        <taxon>Heteroderinae</taxon>
        <taxon>Heterodera</taxon>
    </lineage>
</organism>
<sequence>MKVEKTKTRRGKKFLEDRAPKLVENDKVTLFVKGKKCSVMLNKILGELYQLKKPLANRLQRNNDSHPFEDDSLLCRFSHKFDASLFVFGSSTKKRPNSLLFGRMYDHQMLDMVELQVENFVSSDEFKQVKSVTLGSKPCIILQGHLFESNGTLQRIGNLMVDLFRGPKVEYLRLQGTELIISLTAVSEERIKFRVYRASLKKDMESATPKIELVEMGPNIDFKIDRTKLASDSLFKTALRKPQEVQKSAKKIVKFDAFGNKVAQVHTGRQSTDAIQTRKVKALKRGGNVKRFESDVEMEED</sequence>
<dbReference type="PANTHER" id="PTHR12728">
    <property type="entry name" value="BRIX DOMAIN CONTAINING PROTEIN"/>
    <property type="match status" value="1"/>
</dbReference>
<evidence type="ECO:0000256" key="3">
    <source>
        <dbReference type="ARBA" id="ARBA00020387"/>
    </source>
</evidence>
<dbReference type="SMART" id="SM00879">
    <property type="entry name" value="Brix"/>
    <property type="match status" value="1"/>
</dbReference>
<evidence type="ECO:0000256" key="6">
    <source>
        <dbReference type="RuleBase" id="RU367086"/>
    </source>
</evidence>
<dbReference type="AlphaFoldDB" id="A0ABD2J4P8"/>
<evidence type="ECO:0000313" key="9">
    <source>
        <dbReference type="Proteomes" id="UP001620626"/>
    </source>
</evidence>
<dbReference type="EMBL" id="JBICBT010001050">
    <property type="protein sequence ID" value="KAL3086057.1"/>
    <property type="molecule type" value="Genomic_DNA"/>
</dbReference>
<feature type="domain" description="Brix" evidence="7">
    <location>
        <begin position="27"/>
        <end position="233"/>
    </location>
</feature>
<evidence type="ECO:0000313" key="8">
    <source>
        <dbReference type="EMBL" id="KAL3086057.1"/>
    </source>
</evidence>
<evidence type="ECO:0000256" key="2">
    <source>
        <dbReference type="ARBA" id="ARBA00010782"/>
    </source>
</evidence>
<dbReference type="InterPro" id="IPR007109">
    <property type="entry name" value="Brix"/>
</dbReference>
<dbReference type="InterPro" id="IPR039770">
    <property type="entry name" value="Rpf2"/>
</dbReference>
<dbReference type="GO" id="GO:0019843">
    <property type="term" value="F:rRNA binding"/>
    <property type="evidence" value="ECO:0007669"/>
    <property type="project" value="UniProtKB-UniRule"/>
</dbReference>
<dbReference type="Pfam" id="PF04427">
    <property type="entry name" value="Brix"/>
    <property type="match status" value="1"/>
</dbReference>
<evidence type="ECO:0000256" key="5">
    <source>
        <dbReference type="ARBA" id="ARBA00030889"/>
    </source>
</evidence>
<gene>
    <name evidence="8" type="ORF">niasHT_030481</name>
</gene>
<protein>
    <recommendedName>
        <fullName evidence="3 6">Ribosome production factor 2 homolog</fullName>
    </recommendedName>
    <alternativeName>
        <fullName evidence="5 6">Ribosome biogenesis protein RPF2 homolog</fullName>
    </alternativeName>
</protein>
<comment type="subcellular location">
    <subcellularLocation>
        <location evidence="1 6">Nucleus</location>
        <location evidence="1 6">Nucleolus</location>
    </subcellularLocation>
</comment>
<evidence type="ECO:0000256" key="4">
    <source>
        <dbReference type="ARBA" id="ARBA00023242"/>
    </source>
</evidence>
<proteinExistence type="inferred from homology"/>
<reference evidence="8 9" key="1">
    <citation type="submission" date="2024-10" db="EMBL/GenBank/DDBJ databases">
        <authorList>
            <person name="Kim D."/>
        </authorList>
    </citation>
    <scope>NUCLEOTIDE SEQUENCE [LARGE SCALE GENOMIC DNA]</scope>
    <source>
        <strain evidence="8">BH-2024</strain>
    </source>
</reference>
<dbReference type="PROSITE" id="PS50833">
    <property type="entry name" value="BRIX"/>
    <property type="match status" value="1"/>
</dbReference>
<dbReference type="GO" id="GO:0005730">
    <property type="term" value="C:nucleolus"/>
    <property type="evidence" value="ECO:0007669"/>
    <property type="project" value="UniProtKB-SubCell"/>
</dbReference>
<evidence type="ECO:0000256" key="1">
    <source>
        <dbReference type="ARBA" id="ARBA00004604"/>
    </source>
</evidence>
<dbReference type="PANTHER" id="PTHR12728:SF0">
    <property type="entry name" value="RIBOSOME PRODUCTION FACTOR 2 HOMOLOG"/>
    <property type="match status" value="1"/>
</dbReference>
<comment type="similarity">
    <text evidence="2 6">Belongs to the RPF2 family.</text>
</comment>